<evidence type="ECO:0000313" key="3">
    <source>
        <dbReference type="Proteomes" id="UP001187192"/>
    </source>
</evidence>
<comment type="caution">
    <text evidence="2">The sequence shown here is derived from an EMBL/GenBank/DDBJ whole genome shotgun (WGS) entry which is preliminary data.</text>
</comment>
<proteinExistence type="predicted"/>
<dbReference type="AlphaFoldDB" id="A0AA88J4G4"/>
<dbReference type="PANTHER" id="PTHR31149">
    <property type="entry name" value="EXPRESSED PROTEIN"/>
    <property type="match status" value="1"/>
</dbReference>
<feature type="region of interest" description="Disordered" evidence="1">
    <location>
        <begin position="222"/>
        <end position="243"/>
    </location>
</feature>
<feature type="region of interest" description="Disordered" evidence="1">
    <location>
        <begin position="175"/>
        <end position="208"/>
    </location>
</feature>
<gene>
    <name evidence="2" type="ORF">TIFTF001_030652</name>
</gene>
<feature type="compositionally biased region" description="Polar residues" evidence="1">
    <location>
        <begin position="181"/>
        <end position="207"/>
    </location>
</feature>
<evidence type="ECO:0000256" key="1">
    <source>
        <dbReference type="SAM" id="MobiDB-lite"/>
    </source>
</evidence>
<dbReference type="EMBL" id="BTGU01000113">
    <property type="protein sequence ID" value="GMN61567.1"/>
    <property type="molecule type" value="Genomic_DNA"/>
</dbReference>
<reference evidence="2" key="1">
    <citation type="submission" date="2023-07" db="EMBL/GenBank/DDBJ databases">
        <title>draft genome sequence of fig (Ficus carica).</title>
        <authorList>
            <person name="Takahashi T."/>
            <person name="Nishimura K."/>
        </authorList>
    </citation>
    <scope>NUCLEOTIDE SEQUENCE</scope>
</reference>
<protein>
    <submittedName>
        <fullName evidence="2">Uncharacterized protein</fullName>
    </submittedName>
</protein>
<dbReference type="Proteomes" id="UP001187192">
    <property type="component" value="Unassembled WGS sequence"/>
</dbReference>
<name>A0AA88J4G4_FICCA</name>
<keyword evidence="3" id="KW-1185">Reference proteome</keyword>
<accession>A0AA88J4G4</accession>
<dbReference type="GO" id="GO:0005886">
    <property type="term" value="C:plasma membrane"/>
    <property type="evidence" value="ECO:0007669"/>
    <property type="project" value="TreeGrafter"/>
</dbReference>
<dbReference type="PANTHER" id="PTHR31149:SF7">
    <property type="entry name" value="EXPRESSED PROTEIN"/>
    <property type="match status" value="1"/>
</dbReference>
<organism evidence="2 3">
    <name type="scientific">Ficus carica</name>
    <name type="common">Common fig</name>
    <dbReference type="NCBI Taxonomy" id="3494"/>
    <lineage>
        <taxon>Eukaryota</taxon>
        <taxon>Viridiplantae</taxon>
        <taxon>Streptophyta</taxon>
        <taxon>Embryophyta</taxon>
        <taxon>Tracheophyta</taxon>
        <taxon>Spermatophyta</taxon>
        <taxon>Magnoliopsida</taxon>
        <taxon>eudicotyledons</taxon>
        <taxon>Gunneridae</taxon>
        <taxon>Pentapetalae</taxon>
        <taxon>rosids</taxon>
        <taxon>fabids</taxon>
        <taxon>Rosales</taxon>
        <taxon>Moraceae</taxon>
        <taxon>Ficeae</taxon>
        <taxon>Ficus</taxon>
    </lineage>
</organism>
<evidence type="ECO:0000313" key="2">
    <source>
        <dbReference type="EMBL" id="GMN61567.1"/>
    </source>
</evidence>
<sequence>MHQDTALSATIRTSPVFLPSIPFKDFLMDSHDDLELSKNHYSMLPKLLHSRFRIGLMFFIISESLCPFALDLPLCLFMYSRRIWNYYVLHFSILDLLYFHKITCSVSVAFENQPVAAEDERYVFMSSMLGLLAEYRIWPRVINAFAVSNSLKYLHDQLQWKIRTSHDRIREITTVVDTHPESGSHSQSGRASGALNGQVSHRSTAQHGSPLYNQFADEQHLEPAESTPAYMPNLPETSGSVLA</sequence>